<gene>
    <name evidence="1" type="ORF">K7862_33025</name>
</gene>
<dbReference type="Pfam" id="PF20062">
    <property type="entry name" value="DUF6461"/>
    <property type="match status" value="1"/>
</dbReference>
<dbReference type="InterPro" id="IPR045592">
    <property type="entry name" value="DUF6461"/>
</dbReference>
<keyword evidence="2" id="KW-1185">Reference proteome</keyword>
<organism evidence="1 2">
    <name type="scientific">Actinacidiphila acidipaludis</name>
    <dbReference type="NCBI Taxonomy" id="2873382"/>
    <lineage>
        <taxon>Bacteria</taxon>
        <taxon>Bacillati</taxon>
        <taxon>Actinomycetota</taxon>
        <taxon>Actinomycetes</taxon>
        <taxon>Kitasatosporales</taxon>
        <taxon>Streptomycetaceae</taxon>
        <taxon>Actinacidiphila</taxon>
    </lineage>
</organism>
<accession>A0ABS7QGX7</accession>
<reference evidence="1 2" key="1">
    <citation type="submission" date="2021-08" db="EMBL/GenBank/DDBJ databases">
        <title>WGS of actinomycetes from Thailand.</title>
        <authorList>
            <person name="Thawai C."/>
        </authorList>
    </citation>
    <scope>NUCLEOTIDE SEQUENCE [LARGE SCALE GENOMIC DNA]</scope>
    <source>
        <strain evidence="1 2">PLK6-54</strain>
    </source>
</reference>
<dbReference type="EMBL" id="JAINZZ010000072">
    <property type="protein sequence ID" value="MBY8882426.1"/>
    <property type="molecule type" value="Genomic_DNA"/>
</dbReference>
<sequence>MTSATAHDHAWIRSSPLFGHALECGYSLALVRGMPAREVLRVMGAEPRGTCAGVEELIELQHELCDPLDYWDGSFLAGAFTAPGEGGDWTLVWELARGGTGIQPRFMEAFSARGGRAVGHSTNGGKPLHGFSWYEDGELRTTFEGRPRFRSGSTPDALLPMMREAGCDLTDTDDRTGDFLDDKAAVLALTERLTAVRLTEEALRDAPYRLGFVPDEPAEQ</sequence>
<evidence type="ECO:0000313" key="1">
    <source>
        <dbReference type="EMBL" id="MBY8882426.1"/>
    </source>
</evidence>
<name>A0ABS7QGX7_9ACTN</name>
<dbReference type="RefSeq" id="WP_222968719.1">
    <property type="nucleotide sequence ID" value="NZ_JAINZZ010000072.1"/>
</dbReference>
<dbReference type="Proteomes" id="UP000778578">
    <property type="component" value="Unassembled WGS sequence"/>
</dbReference>
<comment type="caution">
    <text evidence="1">The sequence shown here is derived from an EMBL/GenBank/DDBJ whole genome shotgun (WGS) entry which is preliminary data.</text>
</comment>
<protein>
    <submittedName>
        <fullName evidence="1">DUF6461 domain-containing protein</fullName>
    </submittedName>
</protein>
<proteinExistence type="predicted"/>
<evidence type="ECO:0000313" key="2">
    <source>
        <dbReference type="Proteomes" id="UP000778578"/>
    </source>
</evidence>